<dbReference type="RefSeq" id="WP_036868689.1">
    <property type="nucleotide sequence ID" value="NZ_JRNJ01000025.1"/>
</dbReference>
<proteinExistence type="predicted"/>
<dbReference type="AlphaFoldDB" id="A0AAW3FIE9"/>
<comment type="caution">
    <text evidence="1">The sequence shown here is derived from an EMBL/GenBank/DDBJ whole genome shotgun (WGS) entry which is preliminary data.</text>
</comment>
<dbReference type="EMBL" id="JRNJ01000025">
    <property type="protein sequence ID" value="KGF29882.1"/>
    <property type="molecule type" value="Genomic_DNA"/>
</dbReference>
<dbReference type="Proteomes" id="UP000029533">
    <property type="component" value="Unassembled WGS sequence"/>
</dbReference>
<organism evidence="1 2">
    <name type="scientific">Prevotella histicola JCM 15637 = DNF00424</name>
    <dbReference type="NCBI Taxonomy" id="1236504"/>
    <lineage>
        <taxon>Bacteria</taxon>
        <taxon>Pseudomonadati</taxon>
        <taxon>Bacteroidota</taxon>
        <taxon>Bacteroidia</taxon>
        <taxon>Bacteroidales</taxon>
        <taxon>Prevotellaceae</taxon>
        <taxon>Prevotella</taxon>
    </lineage>
</organism>
<evidence type="ECO:0000313" key="1">
    <source>
        <dbReference type="EMBL" id="KGF29882.1"/>
    </source>
</evidence>
<reference evidence="1 2" key="1">
    <citation type="submission" date="2014-07" db="EMBL/GenBank/DDBJ databases">
        <authorList>
            <person name="McCorrison J."/>
            <person name="Sanka R."/>
            <person name="Torralba M."/>
            <person name="Gillis M."/>
            <person name="Haft D.H."/>
            <person name="Methe B."/>
            <person name="Sutton G."/>
            <person name="Nelson K.E."/>
        </authorList>
    </citation>
    <scope>NUCLEOTIDE SEQUENCE [LARGE SCALE GENOMIC DNA]</scope>
    <source>
        <strain evidence="1 2">DNF00424</strain>
    </source>
</reference>
<evidence type="ECO:0000313" key="2">
    <source>
        <dbReference type="Proteomes" id="UP000029533"/>
    </source>
</evidence>
<sequence length="147" mass="17095">MKNIETYKSLFANLHVKVTNGKKAPNKAIMLISMMELFRCKYNTSNLIYIEDTIVEAFNANWNLYVGENPPTAWTPFWHMKNEPFWHFHPQKNMKDIETLVAPGETASVGKMKSVIGHAYLDEDLFQHFCTVKGRTSLFEVLRDCYL</sequence>
<name>A0AAW3FIE9_9BACT</name>
<gene>
    <name evidence="1" type="ORF">HMPREF2132_02190</name>
</gene>
<accession>A0AAW3FIE9</accession>
<protein>
    <submittedName>
        <fullName evidence="1">Uncharacterized protein</fullName>
    </submittedName>
</protein>